<name>A0ABN3M4A9_STRLO</name>
<proteinExistence type="predicted"/>
<protein>
    <submittedName>
        <fullName evidence="2">Uncharacterized protein</fullName>
    </submittedName>
</protein>
<organism evidence="2 3">
    <name type="scientific">Streptomyces longisporus</name>
    <dbReference type="NCBI Taxonomy" id="1948"/>
    <lineage>
        <taxon>Bacteria</taxon>
        <taxon>Bacillati</taxon>
        <taxon>Actinomycetota</taxon>
        <taxon>Actinomycetes</taxon>
        <taxon>Kitasatosporales</taxon>
        <taxon>Streptomycetaceae</taxon>
        <taxon>Streptomyces</taxon>
    </lineage>
</organism>
<dbReference type="EMBL" id="BAAASG010000008">
    <property type="protein sequence ID" value="GAA2494622.1"/>
    <property type="molecule type" value="Genomic_DNA"/>
</dbReference>
<keyword evidence="1" id="KW-0812">Transmembrane</keyword>
<reference evidence="2 3" key="1">
    <citation type="journal article" date="2019" name="Int. J. Syst. Evol. Microbiol.">
        <title>The Global Catalogue of Microorganisms (GCM) 10K type strain sequencing project: providing services to taxonomists for standard genome sequencing and annotation.</title>
        <authorList>
            <consortium name="The Broad Institute Genomics Platform"/>
            <consortium name="The Broad Institute Genome Sequencing Center for Infectious Disease"/>
            <person name="Wu L."/>
            <person name="Ma J."/>
        </authorList>
    </citation>
    <scope>NUCLEOTIDE SEQUENCE [LARGE SCALE GENOMIC DNA]</scope>
    <source>
        <strain evidence="2 3">JCM 4395</strain>
    </source>
</reference>
<gene>
    <name evidence="2" type="ORF">GCM10010276_38690</name>
</gene>
<sequence length="58" mass="6469">MGSGVLDVIAYAFLIYTMLMALFCVFVGSRTSWRMGWLISAPVIFAPWGLVLIEFAVH</sequence>
<evidence type="ECO:0000313" key="2">
    <source>
        <dbReference type="EMBL" id="GAA2494622.1"/>
    </source>
</evidence>
<dbReference type="Proteomes" id="UP001501777">
    <property type="component" value="Unassembled WGS sequence"/>
</dbReference>
<keyword evidence="3" id="KW-1185">Reference proteome</keyword>
<accession>A0ABN3M4A9</accession>
<keyword evidence="1" id="KW-1133">Transmembrane helix</keyword>
<feature type="transmembrane region" description="Helical" evidence="1">
    <location>
        <begin position="35"/>
        <end position="57"/>
    </location>
</feature>
<dbReference type="RefSeq" id="WP_344401635.1">
    <property type="nucleotide sequence ID" value="NZ_BAAASG010000008.1"/>
</dbReference>
<evidence type="ECO:0000313" key="3">
    <source>
        <dbReference type="Proteomes" id="UP001501777"/>
    </source>
</evidence>
<evidence type="ECO:0000256" key="1">
    <source>
        <dbReference type="SAM" id="Phobius"/>
    </source>
</evidence>
<comment type="caution">
    <text evidence="2">The sequence shown here is derived from an EMBL/GenBank/DDBJ whole genome shotgun (WGS) entry which is preliminary data.</text>
</comment>
<feature type="transmembrane region" description="Helical" evidence="1">
    <location>
        <begin position="6"/>
        <end position="28"/>
    </location>
</feature>
<keyword evidence="1" id="KW-0472">Membrane</keyword>